<dbReference type="InterPro" id="IPR000182">
    <property type="entry name" value="GNAT_dom"/>
</dbReference>
<name>A0A1G9LNX6_9ACTN</name>
<dbReference type="InterPro" id="IPR025289">
    <property type="entry name" value="DUF4081"/>
</dbReference>
<dbReference type="Pfam" id="PF00583">
    <property type="entry name" value="Acetyltransf_1"/>
    <property type="match status" value="1"/>
</dbReference>
<protein>
    <recommendedName>
        <fullName evidence="1">N-acetyltransferase domain-containing protein</fullName>
    </recommendedName>
</protein>
<dbReference type="OrthoDB" id="5241264at2"/>
<proteinExistence type="predicted"/>
<keyword evidence="3" id="KW-1185">Reference proteome</keyword>
<dbReference type="Pfam" id="PF13312">
    <property type="entry name" value="DUF4081"/>
    <property type="match status" value="1"/>
</dbReference>
<dbReference type="STRING" id="686624.SAMN04488242_2216"/>
<dbReference type="Proteomes" id="UP000199475">
    <property type="component" value="Unassembled WGS sequence"/>
</dbReference>
<dbReference type="Gene3D" id="3.40.630.30">
    <property type="match status" value="1"/>
</dbReference>
<feature type="domain" description="N-acetyltransferase" evidence="1">
    <location>
        <begin position="128"/>
        <end position="277"/>
    </location>
</feature>
<evidence type="ECO:0000313" key="2">
    <source>
        <dbReference type="EMBL" id="SDL63658.1"/>
    </source>
</evidence>
<dbReference type="SUPFAM" id="SSF55729">
    <property type="entry name" value="Acyl-CoA N-acyltransferases (Nat)"/>
    <property type="match status" value="1"/>
</dbReference>
<dbReference type="PANTHER" id="PTHR43072:SF54">
    <property type="entry name" value="GCN5-RELATED N-ACETYLTRANSFERASE"/>
    <property type="match status" value="1"/>
</dbReference>
<reference evidence="2 3" key="1">
    <citation type="submission" date="2016-10" db="EMBL/GenBank/DDBJ databases">
        <authorList>
            <person name="de Groot N.N."/>
        </authorList>
    </citation>
    <scope>NUCLEOTIDE SEQUENCE [LARGE SCALE GENOMIC DNA]</scope>
    <source>
        <strain evidence="2 3">CGMCC 1.9159</strain>
    </source>
</reference>
<sequence>MTGQLRTLDSRDRDRVMEFLEASPHENLFLTSKIAQFGIDRRRLGRIHAFQRGTEISALCLDGGTIFVTGNDSEALPHFVHELGSFRRATSIVGPTFPALGLFIGLAERWRDQWGSVSNVRRRQPLMVLDRPVVADGDPRVHRLGEDVFESYLEASVMMYTDEIGSSPFKYGPGYESFVLSRLREGDAYGIVVDGEVIFKADLGPKHKGQVQLQGVWVKPELRGQGLAVPALSEMLRIVMREFDTVSLYVNDFNSAALRTYERLGFETIGSLSTVHY</sequence>
<organism evidence="2 3">
    <name type="scientific">Tessaracoccus oleiagri</name>
    <dbReference type="NCBI Taxonomy" id="686624"/>
    <lineage>
        <taxon>Bacteria</taxon>
        <taxon>Bacillati</taxon>
        <taxon>Actinomycetota</taxon>
        <taxon>Actinomycetes</taxon>
        <taxon>Propionibacteriales</taxon>
        <taxon>Propionibacteriaceae</taxon>
        <taxon>Tessaracoccus</taxon>
    </lineage>
</organism>
<dbReference type="PROSITE" id="PS51186">
    <property type="entry name" value="GNAT"/>
    <property type="match status" value="1"/>
</dbReference>
<dbReference type="GO" id="GO:0016747">
    <property type="term" value="F:acyltransferase activity, transferring groups other than amino-acyl groups"/>
    <property type="evidence" value="ECO:0007669"/>
    <property type="project" value="InterPro"/>
</dbReference>
<evidence type="ECO:0000313" key="3">
    <source>
        <dbReference type="Proteomes" id="UP000199475"/>
    </source>
</evidence>
<dbReference type="InterPro" id="IPR016181">
    <property type="entry name" value="Acyl_CoA_acyltransferase"/>
</dbReference>
<accession>A0A1G9LNX6</accession>
<dbReference type="AlphaFoldDB" id="A0A1G9LNX6"/>
<dbReference type="EMBL" id="FNGP01000004">
    <property type="protein sequence ID" value="SDL63658.1"/>
    <property type="molecule type" value="Genomic_DNA"/>
</dbReference>
<evidence type="ECO:0000259" key="1">
    <source>
        <dbReference type="PROSITE" id="PS51186"/>
    </source>
</evidence>
<dbReference type="PANTHER" id="PTHR43072">
    <property type="entry name" value="N-ACETYLTRANSFERASE"/>
    <property type="match status" value="1"/>
</dbReference>
<gene>
    <name evidence="2" type="ORF">SAMN04488242_2216</name>
</gene>
<dbReference type="RefSeq" id="WP_093252124.1">
    <property type="nucleotide sequence ID" value="NZ_FNGP01000004.1"/>
</dbReference>